<dbReference type="EMBL" id="HE573026">
    <property type="protein sequence ID" value="CCC51832.1"/>
    <property type="molecule type" value="Genomic_DNA"/>
</dbReference>
<gene>
    <name evidence="2" type="ORF">TVY486_1008780</name>
</gene>
<dbReference type="AlphaFoldDB" id="G0U7H4"/>
<feature type="region of interest" description="Disordered" evidence="1">
    <location>
        <begin position="148"/>
        <end position="174"/>
    </location>
</feature>
<sequence>MAASSRPSTAQERILAANRPPPPPPPPAIPTHKQLSAINRNGNGVSQVLFVKTNSAEAEEKRVTTHTTVSKSKYRNTSELIVGPSEPGHIRRGVRRFEAQDECTVGKALTEEWIRGYGDEEDPPVHVVRQRGPKDNLEGNCCRILTEEAKPRKMRAPGNAPPHTSRAPYSEPDLNDLYVSSEQNVPRRQYVCRDNGNIICPDPLPHGTVLDDRPRGTVRSHCNRSNMSVDVLNLGQYTREELNEVERKIVAGPRAFTPPPLPPRQRALISRVRTNANVTHDIFGTGNGVDDAEPIHCKRNGECAPKRADEFSIFDTTPLPQKPVKEFYPSDLLAYNEPRVSAKELREKAAREARMKPVPCTAFQTPGSNKIEGRVERGLLYTPKSSEIVARGGRARGTYAPKACALSLY</sequence>
<dbReference type="OMA" id="RPPHDTA"/>
<organism evidence="2">
    <name type="scientific">Trypanosoma vivax (strain Y486)</name>
    <dbReference type="NCBI Taxonomy" id="1055687"/>
    <lineage>
        <taxon>Eukaryota</taxon>
        <taxon>Discoba</taxon>
        <taxon>Euglenozoa</taxon>
        <taxon>Kinetoplastea</taxon>
        <taxon>Metakinetoplastina</taxon>
        <taxon>Trypanosomatida</taxon>
        <taxon>Trypanosomatidae</taxon>
        <taxon>Trypanosoma</taxon>
        <taxon>Duttonella</taxon>
    </lineage>
</organism>
<feature type="compositionally biased region" description="Polar residues" evidence="1">
    <location>
        <begin position="1"/>
        <end position="11"/>
    </location>
</feature>
<feature type="compositionally biased region" description="Pro residues" evidence="1">
    <location>
        <begin position="19"/>
        <end position="29"/>
    </location>
</feature>
<name>G0U7H4_TRYVY</name>
<feature type="region of interest" description="Disordered" evidence="1">
    <location>
        <begin position="1"/>
        <end position="34"/>
    </location>
</feature>
<evidence type="ECO:0008006" key="3">
    <source>
        <dbReference type="Google" id="ProtNLM"/>
    </source>
</evidence>
<evidence type="ECO:0000313" key="2">
    <source>
        <dbReference type="EMBL" id="CCC51832.1"/>
    </source>
</evidence>
<protein>
    <recommendedName>
        <fullName evidence="3">Flagellum targeting protein kharon1</fullName>
    </recommendedName>
</protein>
<dbReference type="VEuPathDB" id="TriTrypDB:TvY486_1008780"/>
<reference evidence="2" key="1">
    <citation type="journal article" date="2012" name="Proc. Natl. Acad. Sci. U.S.A.">
        <title>Antigenic diversity is generated by distinct evolutionary mechanisms in African trypanosome species.</title>
        <authorList>
            <person name="Jackson A.P."/>
            <person name="Berry A."/>
            <person name="Aslett M."/>
            <person name="Allison H.C."/>
            <person name="Burton P."/>
            <person name="Vavrova-Anderson J."/>
            <person name="Brown R."/>
            <person name="Browne H."/>
            <person name="Corton N."/>
            <person name="Hauser H."/>
            <person name="Gamble J."/>
            <person name="Gilderthorp R."/>
            <person name="Marcello L."/>
            <person name="McQuillan J."/>
            <person name="Otto T.D."/>
            <person name="Quail M.A."/>
            <person name="Sanders M.J."/>
            <person name="van Tonder A."/>
            <person name="Ginger M.L."/>
            <person name="Field M.C."/>
            <person name="Barry J.D."/>
            <person name="Hertz-Fowler C."/>
            <person name="Berriman M."/>
        </authorList>
    </citation>
    <scope>NUCLEOTIDE SEQUENCE</scope>
    <source>
        <strain evidence="2">Y486</strain>
    </source>
</reference>
<accession>G0U7H4</accession>
<proteinExistence type="predicted"/>
<evidence type="ECO:0000256" key="1">
    <source>
        <dbReference type="SAM" id="MobiDB-lite"/>
    </source>
</evidence>